<evidence type="ECO:0000313" key="2">
    <source>
        <dbReference type="Proteomes" id="UP000249757"/>
    </source>
</evidence>
<dbReference type="Proteomes" id="UP000249757">
    <property type="component" value="Unassembled WGS sequence"/>
</dbReference>
<sequence>MRNPEISTWLQKAFQEPGGLNAFLSIHQILHIHRTVLGSPQTSIYVSELSLLLVAITWGALLDTSFDNSAKAALADAITEMIKLLLGQPNTINKFLALVAMLCLAETMGLEDEHALILGCVGTAGSLKLHMGPVVRSSCYNNEQVGQVEKALRMLYCIDKSYALRWKTIPLLSKDSLPRADTGNNLPLGKDSSVVSVELLHARTQYAHMCLQIVELRKVVQEATSDYLLAKITELATALDNWHKSITENAVIPSLEEEAARRVGHQAFCQYHEALLHLVSIYPRNQHGRSDLLHQNYQMVRQRSMRDVVISCDTISLNDLLQDQ</sequence>
<protein>
    <submittedName>
        <fullName evidence="1">Uncharacterized protein</fullName>
    </submittedName>
</protein>
<gene>
    <name evidence="1" type="ORF">Ptr86124_012687</name>
</gene>
<dbReference type="AlphaFoldDB" id="A0A316ZVE4"/>
<evidence type="ECO:0000313" key="1">
    <source>
        <dbReference type="EMBL" id="KAI1508465.1"/>
    </source>
</evidence>
<dbReference type="EMBL" id="NRDI02000026">
    <property type="protein sequence ID" value="KAI1508465.1"/>
    <property type="molecule type" value="Genomic_DNA"/>
</dbReference>
<comment type="caution">
    <text evidence="1">The sequence shown here is derived from an EMBL/GenBank/DDBJ whole genome shotgun (WGS) entry which is preliminary data.</text>
</comment>
<keyword evidence="2" id="KW-1185">Reference proteome</keyword>
<reference evidence="2" key="1">
    <citation type="journal article" date="2022" name="Microb. Genom.">
        <title>A global pangenome for the wheat fungal pathogen Pyrenophora tritici-repentis and prediction of effector protein structural homology.</title>
        <authorList>
            <person name="Moolhuijzen P.M."/>
            <person name="See P.T."/>
            <person name="Shi G."/>
            <person name="Powell H.R."/>
            <person name="Cockram J."/>
            <person name="Jorgensen L.N."/>
            <person name="Benslimane H."/>
            <person name="Strelkov S.E."/>
            <person name="Turner J."/>
            <person name="Liu Z."/>
            <person name="Moffat C.S."/>
        </authorList>
    </citation>
    <scope>NUCLEOTIDE SEQUENCE [LARGE SCALE GENOMIC DNA]</scope>
</reference>
<organism evidence="1 2">
    <name type="scientific">Pyrenophora tritici-repentis</name>
    <dbReference type="NCBI Taxonomy" id="45151"/>
    <lineage>
        <taxon>Eukaryota</taxon>
        <taxon>Fungi</taxon>
        <taxon>Dikarya</taxon>
        <taxon>Ascomycota</taxon>
        <taxon>Pezizomycotina</taxon>
        <taxon>Dothideomycetes</taxon>
        <taxon>Pleosporomycetidae</taxon>
        <taxon>Pleosporales</taxon>
        <taxon>Pleosporineae</taxon>
        <taxon>Pleosporaceae</taxon>
        <taxon>Pyrenophora</taxon>
    </lineage>
</organism>
<proteinExistence type="predicted"/>
<name>A0A316ZVE4_9PLEO</name>
<accession>A0A316ZVE4</accession>